<evidence type="ECO:0000313" key="3">
    <source>
        <dbReference type="EMBL" id="KIY92583.1"/>
    </source>
</evidence>
<dbReference type="RefSeq" id="XP_013891603.1">
    <property type="nucleotide sequence ID" value="XM_014036149.1"/>
</dbReference>
<dbReference type="PANTHER" id="PTHR47313">
    <property type="entry name" value="RIBOSOMAL RNA LARGE SUBUNIT METHYLTRANSFERASE K/L"/>
    <property type="match status" value="1"/>
</dbReference>
<evidence type="ECO:0000256" key="1">
    <source>
        <dbReference type="SAM" id="MobiDB-lite"/>
    </source>
</evidence>
<dbReference type="EMBL" id="KK105492">
    <property type="protein sequence ID" value="KIY92583.1"/>
    <property type="molecule type" value="Genomic_DNA"/>
</dbReference>
<dbReference type="Proteomes" id="UP000054498">
    <property type="component" value="Unassembled WGS sequence"/>
</dbReference>
<dbReference type="InterPro" id="IPR029063">
    <property type="entry name" value="SAM-dependent_MTases_sf"/>
</dbReference>
<gene>
    <name evidence="3" type="ORF">MNEG_15379</name>
</gene>
<dbReference type="InterPro" id="IPR000241">
    <property type="entry name" value="RlmKL-like_Mtase"/>
</dbReference>
<accession>A0A0D2K902</accession>
<reference evidence="3 4" key="1">
    <citation type="journal article" date="2013" name="BMC Genomics">
        <title>Reconstruction of the lipid metabolism for the microalga Monoraphidium neglectum from its genome sequence reveals characteristics suitable for biofuel production.</title>
        <authorList>
            <person name="Bogen C."/>
            <person name="Al-Dilaimi A."/>
            <person name="Albersmeier A."/>
            <person name="Wichmann J."/>
            <person name="Grundmann M."/>
            <person name="Rupp O."/>
            <person name="Lauersen K.J."/>
            <person name="Blifernez-Klassen O."/>
            <person name="Kalinowski J."/>
            <person name="Goesmann A."/>
            <person name="Mussgnug J.H."/>
            <person name="Kruse O."/>
        </authorList>
    </citation>
    <scope>NUCLEOTIDE SEQUENCE [LARGE SCALE GENOMIC DNA]</scope>
    <source>
        <strain evidence="3 4">SAG 48.87</strain>
    </source>
</reference>
<dbReference type="PANTHER" id="PTHR47313:SF1">
    <property type="entry name" value="RIBOSOMAL RNA LARGE SUBUNIT METHYLTRANSFERASE K_L"/>
    <property type="match status" value="1"/>
</dbReference>
<dbReference type="SUPFAM" id="SSF53335">
    <property type="entry name" value="S-adenosyl-L-methionine-dependent methyltransferases"/>
    <property type="match status" value="1"/>
</dbReference>
<feature type="compositionally biased region" description="Basic and acidic residues" evidence="1">
    <location>
        <begin position="141"/>
        <end position="152"/>
    </location>
</feature>
<organism evidence="3 4">
    <name type="scientific">Monoraphidium neglectum</name>
    <dbReference type="NCBI Taxonomy" id="145388"/>
    <lineage>
        <taxon>Eukaryota</taxon>
        <taxon>Viridiplantae</taxon>
        <taxon>Chlorophyta</taxon>
        <taxon>core chlorophytes</taxon>
        <taxon>Chlorophyceae</taxon>
        <taxon>CS clade</taxon>
        <taxon>Sphaeropleales</taxon>
        <taxon>Selenastraceae</taxon>
        <taxon>Monoraphidium</taxon>
    </lineage>
</organism>
<evidence type="ECO:0000313" key="4">
    <source>
        <dbReference type="Proteomes" id="UP000054498"/>
    </source>
</evidence>
<feature type="compositionally biased region" description="Low complexity" evidence="1">
    <location>
        <begin position="124"/>
        <end position="140"/>
    </location>
</feature>
<keyword evidence="4" id="KW-1185">Reference proteome</keyword>
<dbReference type="Pfam" id="PF01170">
    <property type="entry name" value="UPF0020"/>
    <property type="match status" value="1"/>
</dbReference>
<dbReference type="OrthoDB" id="416496at2759"/>
<proteinExistence type="predicted"/>
<feature type="domain" description="Ribosomal RNA large subunit methyltransferase K/L-like methyltransferase" evidence="2">
    <location>
        <begin position="1"/>
        <end position="114"/>
    </location>
</feature>
<evidence type="ECO:0000259" key="2">
    <source>
        <dbReference type="Pfam" id="PF01170"/>
    </source>
</evidence>
<dbReference type="GO" id="GO:0043527">
    <property type="term" value="C:tRNA methyltransferase complex"/>
    <property type="evidence" value="ECO:0007669"/>
    <property type="project" value="UniProtKB-ARBA"/>
</dbReference>
<dbReference type="Gene3D" id="3.30.2130.30">
    <property type="match status" value="1"/>
</dbReference>
<dbReference type="STRING" id="145388.A0A0D2K902"/>
<dbReference type="GeneID" id="25733034"/>
<dbReference type="Gene3D" id="3.40.50.150">
    <property type="entry name" value="Vaccinia Virus protein VP39"/>
    <property type="match status" value="1"/>
</dbReference>
<dbReference type="AlphaFoldDB" id="A0A0D2K902"/>
<protein>
    <recommendedName>
        <fullName evidence="2">Ribosomal RNA large subunit methyltransferase K/L-like methyltransferase domain-containing protein</fullName>
    </recommendedName>
</protein>
<sequence length="236" mass="25252">MCGSGTFLVEAALIATDAAPGLLRARPWPFEGWHDFDEAAWRAAVGAAEAARRGWGGALLGNDVHEGAVRLARSAAAAAGVGDLVSLQQGDCSTWRPKRTPTVVATNPPWGTRLLGGEDDRRPQQQQQQQEQQEQQQQQQRHQERGSPRDGFRGGGGGAARADMGAEPPSAELFETWGRLSGFLKERCPGADAWVLSGAPDLTAALGMRSFKKRAVTVGGVKAAWLGYQVRGLDER</sequence>
<dbReference type="KEGG" id="mng:MNEG_15379"/>
<name>A0A0D2K902_9CHLO</name>
<feature type="region of interest" description="Disordered" evidence="1">
    <location>
        <begin position="91"/>
        <end position="167"/>
    </location>
</feature>